<dbReference type="AlphaFoldDB" id="A0A8H4J5H4"/>
<dbReference type="Gene3D" id="3.90.660.10">
    <property type="match status" value="1"/>
</dbReference>
<protein>
    <recommendedName>
        <fullName evidence="6">Amine oxidase</fullName>
        <ecNumber evidence="6">1.4.3.-</ecNumber>
    </recommendedName>
</protein>
<dbReference type="InterPro" id="IPR002937">
    <property type="entry name" value="Amino_oxidase"/>
</dbReference>
<dbReference type="Proteomes" id="UP000572817">
    <property type="component" value="Unassembled WGS sequence"/>
</dbReference>
<comment type="similarity">
    <text evidence="2 6">Belongs to the flavin monoamine oxidase family.</text>
</comment>
<accession>A0A8H4J5H4</accession>
<dbReference type="Gene3D" id="3.50.50.60">
    <property type="entry name" value="FAD/NAD(P)-binding domain"/>
    <property type="match status" value="1"/>
</dbReference>
<dbReference type="InterPro" id="IPR001613">
    <property type="entry name" value="Flavin_amine_oxidase"/>
</dbReference>
<evidence type="ECO:0000256" key="3">
    <source>
        <dbReference type="ARBA" id="ARBA00023002"/>
    </source>
</evidence>
<feature type="binding site" evidence="5">
    <location>
        <position position="336"/>
    </location>
    <ligand>
        <name>substrate</name>
    </ligand>
</feature>
<dbReference type="Gene3D" id="1.10.405.10">
    <property type="entry name" value="Guanine Nucleotide Dissociation Inhibitor, domain 1"/>
    <property type="match status" value="1"/>
</dbReference>
<evidence type="ECO:0000313" key="9">
    <source>
        <dbReference type="Proteomes" id="UP000572817"/>
    </source>
</evidence>
<comment type="caution">
    <text evidence="8">The sequence shown here is derived from an EMBL/GenBank/DDBJ whole genome shotgun (WGS) entry which is preliminary data.</text>
</comment>
<keyword evidence="6" id="KW-0285">Flavoprotein</keyword>
<dbReference type="PANTHER" id="PTHR43563:SF14">
    <property type="entry name" value="AMINE OXIDASE"/>
    <property type="match status" value="1"/>
</dbReference>
<keyword evidence="9" id="KW-1185">Reference proteome</keyword>
<organism evidence="8 9">
    <name type="scientific">Botryosphaeria dothidea</name>
    <dbReference type="NCBI Taxonomy" id="55169"/>
    <lineage>
        <taxon>Eukaryota</taxon>
        <taxon>Fungi</taxon>
        <taxon>Dikarya</taxon>
        <taxon>Ascomycota</taxon>
        <taxon>Pezizomycotina</taxon>
        <taxon>Dothideomycetes</taxon>
        <taxon>Dothideomycetes incertae sedis</taxon>
        <taxon>Botryosphaeriales</taxon>
        <taxon>Botryosphaeriaceae</taxon>
        <taxon>Botryosphaeria</taxon>
    </lineage>
</organism>
<dbReference type="OrthoDB" id="5046242at2759"/>
<dbReference type="EMBL" id="WWBZ02000001">
    <property type="protein sequence ID" value="KAF4313640.1"/>
    <property type="molecule type" value="Genomic_DNA"/>
</dbReference>
<evidence type="ECO:0000259" key="7">
    <source>
        <dbReference type="Pfam" id="PF01593"/>
    </source>
</evidence>
<feature type="domain" description="Amine oxidase" evidence="7">
    <location>
        <begin position="11"/>
        <end position="447"/>
    </location>
</feature>
<dbReference type="Pfam" id="PF01593">
    <property type="entry name" value="Amino_oxidase"/>
    <property type="match status" value="1"/>
</dbReference>
<dbReference type="PRINTS" id="PR00757">
    <property type="entry name" value="AMINEOXDASEF"/>
</dbReference>
<comment type="cofactor">
    <cofactor evidence="1 6">
        <name>FAD</name>
        <dbReference type="ChEBI" id="CHEBI:57692"/>
    </cofactor>
</comment>
<dbReference type="GO" id="GO:0097621">
    <property type="term" value="F:monoamine oxidase activity"/>
    <property type="evidence" value="ECO:0007669"/>
    <property type="project" value="UniProtKB-EC"/>
</dbReference>
<feature type="binding site" evidence="5">
    <location>
        <begin position="31"/>
        <end position="32"/>
    </location>
    <ligand>
        <name>FAD</name>
        <dbReference type="ChEBI" id="CHEBI:57692"/>
    </ligand>
</feature>
<dbReference type="SUPFAM" id="SSF51905">
    <property type="entry name" value="FAD/NAD(P)-binding domain"/>
    <property type="match status" value="1"/>
</dbReference>
<dbReference type="EC" id="1.4.3.-" evidence="6"/>
<proteinExistence type="inferred from homology"/>
<keyword evidence="3 6" id="KW-0560">Oxidoreductase</keyword>
<comment type="catalytic activity">
    <reaction evidence="4">
        <text>a secondary aliphatic amine + O2 + H2O = a primary amine + an aldehyde + H2O2</text>
        <dbReference type="Rhea" id="RHEA:26414"/>
        <dbReference type="ChEBI" id="CHEBI:15377"/>
        <dbReference type="ChEBI" id="CHEBI:15379"/>
        <dbReference type="ChEBI" id="CHEBI:16240"/>
        <dbReference type="ChEBI" id="CHEBI:17478"/>
        <dbReference type="ChEBI" id="CHEBI:58855"/>
        <dbReference type="ChEBI" id="CHEBI:65296"/>
        <dbReference type="EC" id="1.4.3.4"/>
    </reaction>
</comment>
<name>A0A8H4J5H4_9PEZI</name>
<gene>
    <name evidence="8" type="ORF">GTA08_BOTSDO01300</name>
</gene>
<sequence>MFDLVVVGAGLSGLQAAYSAQNAGLSVAVVEARDRVGGKVWSVPLASKRGTADLGAAWINGRLQKRVWAYVEQFGLQVVEQRLEGNAVMQLEEGDRLVFPFGITPDFTPEEKKNLEFIRDHIQDASLRREAPRPEDDNVTLDQYVRNLGAVPKTIKMVNLWSRVMHGLESSQQSAAWFIDYCRRNQGLLAIRADNHIGGQYQRLQAGTQQISNGLAGLIGNSNIHLSAPVASIDDRKTHVTITTATGKTFVGKRCIISLPSTLYQDLNISPPLPPAVQEVANSTQLGHYNKAIVCYDKPWWRDLGYNGFVMSYKGPVVVARDTSVDEERFYALTCFVNGNEGEKWGKLHSHERRSVVLDQLATLYDVGPDSEVYRPIEFFVQIWKHEPYSRGALAPVTALGHYTKFDSVYGKPVGNLHFVGTEFSPEWKGYMEGALCSGEQGAQEVLEALQQQSPRARL</sequence>
<feature type="binding site" evidence="5">
    <location>
        <position position="12"/>
    </location>
    <ligand>
        <name>FAD</name>
        <dbReference type="ChEBI" id="CHEBI:57692"/>
    </ligand>
</feature>
<reference evidence="8" key="1">
    <citation type="submission" date="2020-04" db="EMBL/GenBank/DDBJ databases">
        <title>Genome Assembly and Annotation of Botryosphaeria dothidea sdau 11-99, a Latent Pathogen of Apple Fruit Ring Rot in China.</title>
        <authorList>
            <person name="Yu C."/>
            <person name="Diao Y."/>
            <person name="Lu Q."/>
            <person name="Zhao J."/>
            <person name="Cui S."/>
            <person name="Peng C."/>
            <person name="He B."/>
            <person name="Liu H."/>
        </authorList>
    </citation>
    <scope>NUCLEOTIDE SEQUENCE [LARGE SCALE GENOMIC DNA]</scope>
    <source>
        <strain evidence="8">Sdau11-99</strain>
    </source>
</reference>
<dbReference type="SUPFAM" id="SSF54373">
    <property type="entry name" value="FAD-linked reductases, C-terminal domain"/>
    <property type="match status" value="1"/>
</dbReference>
<dbReference type="PANTHER" id="PTHR43563">
    <property type="entry name" value="AMINE OXIDASE"/>
    <property type="match status" value="1"/>
</dbReference>
<feature type="binding site" evidence="5">
    <location>
        <position position="423"/>
    </location>
    <ligand>
        <name>FAD</name>
        <dbReference type="ChEBI" id="CHEBI:57692"/>
    </ligand>
</feature>
<evidence type="ECO:0000313" key="8">
    <source>
        <dbReference type="EMBL" id="KAF4313640.1"/>
    </source>
</evidence>
<feature type="binding site" evidence="5">
    <location>
        <position position="230"/>
    </location>
    <ligand>
        <name>FAD</name>
        <dbReference type="ChEBI" id="CHEBI:57692"/>
    </ligand>
</feature>
<evidence type="ECO:0000256" key="2">
    <source>
        <dbReference type="ARBA" id="ARBA00005995"/>
    </source>
</evidence>
<evidence type="ECO:0000256" key="4">
    <source>
        <dbReference type="ARBA" id="ARBA00048448"/>
    </source>
</evidence>
<dbReference type="InterPro" id="IPR036188">
    <property type="entry name" value="FAD/NAD-bd_sf"/>
</dbReference>
<evidence type="ECO:0000256" key="6">
    <source>
        <dbReference type="RuleBase" id="RU362067"/>
    </source>
</evidence>
<evidence type="ECO:0000256" key="1">
    <source>
        <dbReference type="ARBA" id="ARBA00001974"/>
    </source>
</evidence>
<evidence type="ECO:0000256" key="5">
    <source>
        <dbReference type="PIRSR" id="PIRSR601613-1"/>
    </source>
</evidence>
<keyword evidence="6" id="KW-0274">FAD</keyword>
<dbReference type="InterPro" id="IPR050703">
    <property type="entry name" value="Flavin_MAO"/>
</dbReference>